<name>A0AA47JMZ7_VIBPH</name>
<dbReference type="Gene3D" id="3.30.65.10">
    <property type="entry name" value="Bacterial Topoisomerase I, domain 1"/>
    <property type="match status" value="2"/>
</dbReference>
<comment type="catalytic activity">
    <reaction evidence="1">
        <text>ATP-independent breakage of single-stranded DNA, followed by passage and rejoining.</text>
        <dbReference type="EC" id="5.6.2.1"/>
    </reaction>
</comment>
<keyword evidence="6" id="KW-0863">Zinc-finger</keyword>
<evidence type="ECO:0000256" key="13">
    <source>
        <dbReference type="ARBA" id="ARBA00031985"/>
    </source>
</evidence>
<evidence type="ECO:0000256" key="12">
    <source>
        <dbReference type="ARBA" id="ARBA00030003"/>
    </source>
</evidence>
<dbReference type="Gene3D" id="1.10.290.10">
    <property type="entry name" value="Topoisomerase I, domain 4"/>
    <property type="match status" value="1"/>
</dbReference>
<geneLocation type="plasmid" evidence="18 19">
    <name>pHLB</name>
</geneLocation>
<evidence type="ECO:0000256" key="15">
    <source>
        <dbReference type="ARBA" id="ARBA00032877"/>
    </source>
</evidence>
<dbReference type="InterPro" id="IPR023405">
    <property type="entry name" value="Topo_IA_core_domain"/>
</dbReference>
<protein>
    <recommendedName>
        <fullName evidence="3">DNA topoisomerase</fullName>
        <ecNumber evidence="3">5.6.2.1</ecNumber>
    </recommendedName>
    <alternativeName>
        <fullName evidence="15">Omega-protein</fullName>
    </alternativeName>
    <alternativeName>
        <fullName evidence="14">Relaxing enzyme</fullName>
    </alternativeName>
    <alternativeName>
        <fullName evidence="12">Swivelase</fullName>
    </alternativeName>
    <alternativeName>
        <fullName evidence="13">Untwisting enzyme</fullName>
    </alternativeName>
</protein>
<dbReference type="Gene3D" id="1.10.460.10">
    <property type="entry name" value="Topoisomerase I, domain 2"/>
    <property type="match status" value="1"/>
</dbReference>
<evidence type="ECO:0000256" key="4">
    <source>
        <dbReference type="ARBA" id="ARBA00022723"/>
    </source>
</evidence>
<reference evidence="18" key="1">
    <citation type="submission" date="2023-06" db="EMBL/GenBank/DDBJ databases">
        <title>Vibrio parahaemolyticus become highly virulent by producing novel Tc toxins.</title>
        <authorList>
            <person name="Yang F."/>
            <person name="You Y."/>
            <person name="Lai Q."/>
            <person name="Xu L."/>
            <person name="Li F."/>
        </authorList>
    </citation>
    <scope>NUCLEOTIDE SEQUENCE</scope>
    <source>
        <strain evidence="18">Vp-HL-202005</strain>
        <plasmid evidence="18">pHLB</plasmid>
    </source>
</reference>
<dbReference type="GO" id="GO:0008270">
    <property type="term" value="F:zinc ion binding"/>
    <property type="evidence" value="ECO:0007669"/>
    <property type="project" value="UniProtKB-KW"/>
</dbReference>
<dbReference type="PROSITE" id="PS00396">
    <property type="entry name" value="TOPO_IA_1"/>
    <property type="match status" value="1"/>
</dbReference>
<dbReference type="InterPro" id="IPR013825">
    <property type="entry name" value="Topo_IA_cen_sub2"/>
</dbReference>
<feature type="domain" description="Toprim" evidence="16">
    <location>
        <begin position="1"/>
        <end position="136"/>
    </location>
</feature>
<evidence type="ECO:0000256" key="9">
    <source>
        <dbReference type="ARBA" id="ARBA00023029"/>
    </source>
</evidence>
<evidence type="ECO:0000256" key="1">
    <source>
        <dbReference type="ARBA" id="ARBA00000213"/>
    </source>
</evidence>
<evidence type="ECO:0000256" key="5">
    <source>
        <dbReference type="ARBA" id="ARBA00022737"/>
    </source>
</evidence>
<evidence type="ECO:0000313" key="18">
    <source>
        <dbReference type="EMBL" id="WAT93832.1"/>
    </source>
</evidence>
<keyword evidence="11 18" id="KW-0413">Isomerase</keyword>
<evidence type="ECO:0000256" key="6">
    <source>
        <dbReference type="ARBA" id="ARBA00022771"/>
    </source>
</evidence>
<evidence type="ECO:0000256" key="11">
    <source>
        <dbReference type="ARBA" id="ARBA00023235"/>
    </source>
</evidence>
<dbReference type="PANTHER" id="PTHR11390:SF21">
    <property type="entry name" value="DNA TOPOISOMERASE 3-ALPHA"/>
    <property type="match status" value="1"/>
</dbReference>
<evidence type="ECO:0000259" key="17">
    <source>
        <dbReference type="PROSITE" id="PS52039"/>
    </source>
</evidence>
<dbReference type="RefSeq" id="WP_077202335.1">
    <property type="nucleotide sequence ID" value="NZ_CP114197.1"/>
</dbReference>
<dbReference type="SUPFAM" id="SSF57783">
    <property type="entry name" value="Zinc beta-ribbon"/>
    <property type="match status" value="1"/>
</dbReference>
<dbReference type="InterPro" id="IPR005738">
    <property type="entry name" value="TopoIII"/>
</dbReference>
<dbReference type="InterPro" id="IPR034144">
    <property type="entry name" value="TOPRIM_TopoIII"/>
</dbReference>
<evidence type="ECO:0000256" key="14">
    <source>
        <dbReference type="ARBA" id="ARBA00032235"/>
    </source>
</evidence>
<dbReference type="SMART" id="SM00493">
    <property type="entry name" value="TOPRIM"/>
    <property type="match status" value="1"/>
</dbReference>
<dbReference type="PANTHER" id="PTHR11390">
    <property type="entry name" value="PROKARYOTIC DNA TOPOISOMERASE"/>
    <property type="match status" value="1"/>
</dbReference>
<dbReference type="PRINTS" id="PR00417">
    <property type="entry name" value="PRTPISMRASEI"/>
</dbReference>
<dbReference type="Gene3D" id="3.40.50.140">
    <property type="match status" value="1"/>
</dbReference>
<keyword evidence="4" id="KW-0479">Metal-binding</keyword>
<keyword evidence="8" id="KW-0460">Magnesium</keyword>
<dbReference type="InterPro" id="IPR006171">
    <property type="entry name" value="TOPRIM_dom"/>
</dbReference>
<dbReference type="GO" id="GO:0043597">
    <property type="term" value="C:cytoplasmic replication fork"/>
    <property type="evidence" value="ECO:0007669"/>
    <property type="project" value="TreeGrafter"/>
</dbReference>
<dbReference type="InterPro" id="IPR013497">
    <property type="entry name" value="Topo_IA_cen"/>
</dbReference>
<dbReference type="SMART" id="SM00436">
    <property type="entry name" value="TOP1Bc"/>
    <property type="match status" value="1"/>
</dbReference>
<sequence length="734" mass="82193">MIVYIAEKPSLAKAIFEGLGGNPQTQRGEGFYQHKEHVVTYCVGHLLETYDPDDYDEKYAKWTFDDLPISTVYPPTLKPIPDTKSQLQTVLNFIKKADTIVHAGDPDDEGQLLVDEVLNYAGNTKPVQRLLVADLNLAPVQKALANMAPNEKYVPLGMSALARSISDKSFGYNLTRGCTLKGREKGFQGVLNVGRVKSAVMGLVNERTLANQNHQKSFYYDVYAQFECGENRIKAKYNTKESDQVDDKKRLISASNASFIQDSVTNRPGLVTLVVTKPEKKHAPQPLNLSTLQQLCAKSYGYSAEKTLSIAQSLYETHKLLTYPRTDNRFLSDEHYYQSSDILVAIGATYPSLTDSITNTNVDMTRKHKAFNTDKIEAHHAIIPTTKHGNQASLNKEERQVYELVSRYFIGLFYPESIRDKTKAMFEVEGYQFSATQSVLVEQGWEVLHSEEKETESDHDGFDLATLKSNTATTCVESEVEQKETKPPKLFTESTLLAAMTRAASFIDDPELRAKLEAKDKDSNDRGSIGTEATRASILSQLAANTELISIGEEKGYKEKVWRTTKQGQELCAALPNEIIKPDISAIWAEKQAFVKAGEMSVEDFIADVDSYITERINDLDKNGINITSNTVPCPSCGKPLYRRKGQHGWFWSCSGYPECDKAYPDLQGKPDFRPRVKPVVSAHKCPTCYKGLIRRKSPKGKGKYFWACSGYPDCTTTLFDRKGRPNYESAKSS</sequence>
<dbReference type="NCBIfam" id="TIGR01056">
    <property type="entry name" value="topB"/>
    <property type="match status" value="1"/>
</dbReference>
<evidence type="ECO:0000259" key="16">
    <source>
        <dbReference type="PROSITE" id="PS50880"/>
    </source>
</evidence>
<dbReference type="Pfam" id="PF01131">
    <property type="entry name" value="Topoisom_bac"/>
    <property type="match status" value="1"/>
</dbReference>
<dbReference type="GO" id="GO:0003677">
    <property type="term" value="F:DNA binding"/>
    <property type="evidence" value="ECO:0007669"/>
    <property type="project" value="UniProtKB-KW"/>
</dbReference>
<dbReference type="InterPro" id="IPR013826">
    <property type="entry name" value="Topo_IA_cen_sub3"/>
</dbReference>
<dbReference type="GO" id="GO:0006265">
    <property type="term" value="P:DNA topological change"/>
    <property type="evidence" value="ECO:0007669"/>
    <property type="project" value="InterPro"/>
</dbReference>
<dbReference type="Gene3D" id="2.70.20.10">
    <property type="entry name" value="Topoisomerase I, domain 3"/>
    <property type="match status" value="1"/>
</dbReference>
<dbReference type="InterPro" id="IPR013824">
    <property type="entry name" value="Topo_IA_cen_sub1"/>
</dbReference>
<feature type="domain" description="Topo IA-type catalytic" evidence="17">
    <location>
        <begin position="153"/>
        <end position="617"/>
    </location>
</feature>
<dbReference type="CDD" id="cd03362">
    <property type="entry name" value="TOPRIM_TopoIA_TopoIII"/>
    <property type="match status" value="1"/>
</dbReference>
<comment type="similarity">
    <text evidence="2">Belongs to the type IA topoisomerase family.</text>
</comment>
<dbReference type="GO" id="GO:0006310">
    <property type="term" value="P:DNA recombination"/>
    <property type="evidence" value="ECO:0007669"/>
    <property type="project" value="TreeGrafter"/>
</dbReference>
<evidence type="ECO:0000313" key="19">
    <source>
        <dbReference type="Proteomes" id="UP001156560"/>
    </source>
</evidence>
<gene>
    <name evidence="18" type="primary">topB</name>
    <name evidence="18" type="ORF">O1Q84_26980</name>
</gene>
<dbReference type="Pfam" id="PF01751">
    <property type="entry name" value="Toprim"/>
    <property type="match status" value="1"/>
</dbReference>
<keyword evidence="7" id="KW-0862">Zinc</keyword>
<dbReference type="Proteomes" id="UP001156560">
    <property type="component" value="Plasmid pHLB"/>
</dbReference>
<dbReference type="InterPro" id="IPR023406">
    <property type="entry name" value="Topo_IA_AS"/>
</dbReference>
<dbReference type="EMBL" id="CP114197">
    <property type="protein sequence ID" value="WAT93832.1"/>
    <property type="molecule type" value="Genomic_DNA"/>
</dbReference>
<dbReference type="InterPro" id="IPR013498">
    <property type="entry name" value="Topo_IA_Znf"/>
</dbReference>
<keyword evidence="9" id="KW-0799">Topoisomerase</keyword>
<dbReference type="PROSITE" id="PS52039">
    <property type="entry name" value="TOPO_IA_2"/>
    <property type="match status" value="1"/>
</dbReference>
<evidence type="ECO:0000256" key="10">
    <source>
        <dbReference type="ARBA" id="ARBA00023125"/>
    </source>
</evidence>
<evidence type="ECO:0000256" key="3">
    <source>
        <dbReference type="ARBA" id="ARBA00012891"/>
    </source>
</evidence>
<evidence type="ECO:0000256" key="7">
    <source>
        <dbReference type="ARBA" id="ARBA00022833"/>
    </source>
</evidence>
<dbReference type="EC" id="5.6.2.1" evidence="3"/>
<dbReference type="InterPro" id="IPR003601">
    <property type="entry name" value="Topo_IA_2"/>
</dbReference>
<dbReference type="InterPro" id="IPR000380">
    <property type="entry name" value="Topo_IA"/>
</dbReference>
<evidence type="ECO:0000256" key="8">
    <source>
        <dbReference type="ARBA" id="ARBA00022842"/>
    </source>
</evidence>
<keyword evidence="10" id="KW-0238">DNA-binding</keyword>
<dbReference type="AlphaFoldDB" id="A0AA47JMZ7"/>
<dbReference type="Pfam" id="PF01396">
    <property type="entry name" value="Zn_ribbon_Top1"/>
    <property type="match status" value="2"/>
</dbReference>
<proteinExistence type="inferred from homology"/>
<dbReference type="PROSITE" id="PS50880">
    <property type="entry name" value="TOPRIM"/>
    <property type="match status" value="1"/>
</dbReference>
<dbReference type="GO" id="GO:0003917">
    <property type="term" value="F:DNA topoisomerase type I (single strand cut, ATP-independent) activity"/>
    <property type="evidence" value="ECO:0007669"/>
    <property type="project" value="UniProtKB-EC"/>
</dbReference>
<dbReference type="InterPro" id="IPR003602">
    <property type="entry name" value="Topo_IA_DNA-bd_dom"/>
</dbReference>
<accession>A0AA47JMZ7</accession>
<keyword evidence="5" id="KW-0677">Repeat</keyword>
<keyword evidence="18" id="KW-0614">Plasmid</keyword>
<organism evidence="18 19">
    <name type="scientific">Vibrio parahaemolyticus</name>
    <dbReference type="NCBI Taxonomy" id="670"/>
    <lineage>
        <taxon>Bacteria</taxon>
        <taxon>Pseudomonadati</taxon>
        <taxon>Pseudomonadota</taxon>
        <taxon>Gammaproteobacteria</taxon>
        <taxon>Vibrionales</taxon>
        <taxon>Vibrionaceae</taxon>
        <taxon>Vibrio</taxon>
    </lineage>
</organism>
<dbReference type="SMART" id="SM00437">
    <property type="entry name" value="TOP1Ac"/>
    <property type="match status" value="1"/>
</dbReference>
<dbReference type="SUPFAM" id="SSF56712">
    <property type="entry name" value="Prokaryotic type I DNA topoisomerase"/>
    <property type="match status" value="1"/>
</dbReference>
<evidence type="ECO:0000256" key="2">
    <source>
        <dbReference type="ARBA" id="ARBA00009446"/>
    </source>
</evidence>
<dbReference type="GO" id="GO:0006281">
    <property type="term" value="P:DNA repair"/>
    <property type="evidence" value="ECO:0007669"/>
    <property type="project" value="TreeGrafter"/>
</dbReference>